<feature type="compositionally biased region" description="Low complexity" evidence="2">
    <location>
        <begin position="173"/>
        <end position="190"/>
    </location>
</feature>
<feature type="coiled-coil region" evidence="1">
    <location>
        <begin position="456"/>
        <end position="504"/>
    </location>
</feature>
<feature type="compositionally biased region" description="Polar residues" evidence="2">
    <location>
        <begin position="404"/>
        <end position="415"/>
    </location>
</feature>
<evidence type="ECO:0000313" key="4">
    <source>
        <dbReference type="Proteomes" id="UP000664534"/>
    </source>
</evidence>
<feature type="coiled-coil region" evidence="1">
    <location>
        <begin position="681"/>
        <end position="733"/>
    </location>
</feature>
<feature type="region of interest" description="Disordered" evidence="2">
    <location>
        <begin position="87"/>
        <end position="208"/>
    </location>
</feature>
<comment type="caution">
    <text evidence="3">The sequence shown here is derived from an EMBL/GenBank/DDBJ whole genome shotgun (WGS) entry which is preliminary data.</text>
</comment>
<keyword evidence="4" id="KW-1185">Reference proteome</keyword>
<feature type="region of interest" description="Disordered" evidence="2">
    <location>
        <begin position="383"/>
        <end position="439"/>
    </location>
</feature>
<accession>A0A8H3EM28</accession>
<evidence type="ECO:0000313" key="3">
    <source>
        <dbReference type="EMBL" id="CAF9908070.1"/>
    </source>
</evidence>
<feature type="region of interest" description="Disordered" evidence="2">
    <location>
        <begin position="339"/>
        <end position="359"/>
    </location>
</feature>
<dbReference type="EMBL" id="CAJPDT010000004">
    <property type="protein sequence ID" value="CAF9908070.1"/>
    <property type="molecule type" value="Genomic_DNA"/>
</dbReference>
<reference evidence="3" key="1">
    <citation type="submission" date="2021-03" db="EMBL/GenBank/DDBJ databases">
        <authorList>
            <person name="Tagirdzhanova G."/>
        </authorList>
    </citation>
    <scope>NUCLEOTIDE SEQUENCE</scope>
</reference>
<protein>
    <submittedName>
        <fullName evidence="3">Uncharacterized protein</fullName>
    </submittedName>
</protein>
<gene>
    <name evidence="3" type="ORF">IMSHALPRED_006572</name>
</gene>
<feature type="compositionally biased region" description="Basic and acidic residues" evidence="2">
    <location>
        <begin position="134"/>
        <end position="143"/>
    </location>
</feature>
<keyword evidence="1" id="KW-0175">Coiled coil</keyword>
<feature type="compositionally biased region" description="Basic and acidic residues" evidence="2">
    <location>
        <begin position="98"/>
        <end position="111"/>
    </location>
</feature>
<dbReference type="AlphaFoldDB" id="A0A8H3EM28"/>
<evidence type="ECO:0000256" key="2">
    <source>
        <dbReference type="SAM" id="MobiDB-lite"/>
    </source>
</evidence>
<feature type="compositionally biased region" description="Polar residues" evidence="2">
    <location>
        <begin position="191"/>
        <end position="206"/>
    </location>
</feature>
<feature type="compositionally biased region" description="Polar residues" evidence="2">
    <location>
        <begin position="424"/>
        <end position="438"/>
    </location>
</feature>
<feature type="compositionally biased region" description="Basic and acidic residues" evidence="2">
    <location>
        <begin position="343"/>
        <end position="355"/>
    </location>
</feature>
<sequence length="883" mass="100323">MGLRLKKARQEVKPETNKVNVVEKLGAHFKKAFSKKKQSDTQPLEKAFVQEFPPAITTHPSLFPKEAGCSLKQSETGVVQEHIAVQEKSHVPESNVADNRHGTDDSVRNARNEGFVIIKPTEPASCNESIAEDSQEKTQRQDHVSAGPSNPLPSTVSSDFEISTPRNPRKARPSSCPSPSTSSPDSNHSSETLFSTPRHSETSSSPGFAERCRTVDKHEDLDNHCWLVLAEHLKTEEHNAENATWEMVVEWMKVAHQTEVAELQSRVFIAETILAARNVDLANESDDHEADLKTIDTLKEERSGDRRRLSECNTKLRNAKKEVRGLKNFIKETIEQHSISETSMEREDTQAEAERLAGASSPYIKEVRKLQEDRDAFKMAYGEANAKKHGKGKEKEESHKQGSRAENTARQQASKWQALDESTVESPGTSTLQATSTGEARKRFKLQSDPNGNDDSQAYATRVQELEKQKERLEENLEYATNEVARLRSDATTAQGEARKLKAENHFAQIEVGHCHAANALYRHEMEDENPARTAHIDGYLKRKDEAYAELETRAAGCAKQLAEEKKNRGIDNVYADGRMKGLKKELAHQSNMITALTEGRDILKERKKEIFQMFEKKVFVSDIEKTFRHDYDVIQKDNTLLIKMINERRCYLEDAEKPVADLKAEKLILENAAQSDLLKQRQMQQSINGLEAQKGQLQDKVKILTELREETEEELNSRIKQQAEEIERLLRDGADDGWRRRAEAQAQEIASCREEMTRLAGIASQWHVRAMEVQDDFCPMLRNPEVRDWNAEESRWRLCHAERRAADLVKESAELKKELRKLRGARPQVQARMVSPRQGGSCLGHGRIERRWRRKFVTRGFLAKLSTKGEELKGLGNVDHTK</sequence>
<organism evidence="3 4">
    <name type="scientific">Imshaugia aleurites</name>
    <dbReference type="NCBI Taxonomy" id="172621"/>
    <lineage>
        <taxon>Eukaryota</taxon>
        <taxon>Fungi</taxon>
        <taxon>Dikarya</taxon>
        <taxon>Ascomycota</taxon>
        <taxon>Pezizomycotina</taxon>
        <taxon>Lecanoromycetes</taxon>
        <taxon>OSLEUM clade</taxon>
        <taxon>Lecanoromycetidae</taxon>
        <taxon>Lecanorales</taxon>
        <taxon>Lecanorineae</taxon>
        <taxon>Parmeliaceae</taxon>
        <taxon>Imshaugia</taxon>
    </lineage>
</organism>
<proteinExistence type="predicted"/>
<feature type="compositionally biased region" description="Polar residues" evidence="2">
    <location>
        <begin position="152"/>
        <end position="166"/>
    </location>
</feature>
<evidence type="ECO:0000256" key="1">
    <source>
        <dbReference type="SAM" id="Coils"/>
    </source>
</evidence>
<name>A0A8H3EM28_9LECA</name>
<dbReference type="Proteomes" id="UP000664534">
    <property type="component" value="Unassembled WGS sequence"/>
</dbReference>
<dbReference type="OrthoDB" id="5403820at2759"/>